<sequence>MSIIKQHALSFGIFPNNDQNHELTNKYSNDPQISLTIDRISNPKMAGDSRIPTPEPRLLLVSSPSEVTMNGQNLSYHYDENDKDNEDCRLGEQRRMVQCGYNEGARWIVGSTPVGLTFNDKRTVQLL</sequence>
<dbReference type="EMBL" id="JWZT01000855">
    <property type="protein sequence ID" value="KII73423.1"/>
    <property type="molecule type" value="Genomic_DNA"/>
</dbReference>
<name>A0A0C2JVH3_THEKT</name>
<comment type="caution">
    <text evidence="1">The sequence shown here is derived from an EMBL/GenBank/DDBJ whole genome shotgun (WGS) entry which is preliminary data.</text>
</comment>
<keyword evidence="2" id="KW-1185">Reference proteome</keyword>
<proteinExistence type="predicted"/>
<dbReference type="Proteomes" id="UP000031668">
    <property type="component" value="Unassembled WGS sequence"/>
</dbReference>
<organism evidence="1 2">
    <name type="scientific">Thelohanellus kitauei</name>
    <name type="common">Myxosporean</name>
    <dbReference type="NCBI Taxonomy" id="669202"/>
    <lineage>
        <taxon>Eukaryota</taxon>
        <taxon>Metazoa</taxon>
        <taxon>Cnidaria</taxon>
        <taxon>Myxozoa</taxon>
        <taxon>Myxosporea</taxon>
        <taxon>Bivalvulida</taxon>
        <taxon>Platysporina</taxon>
        <taxon>Myxobolidae</taxon>
        <taxon>Thelohanellus</taxon>
    </lineage>
</organism>
<gene>
    <name evidence="1" type="ORF">RF11_07224</name>
</gene>
<protein>
    <submittedName>
        <fullName evidence="1">Uncharacterized protein</fullName>
    </submittedName>
</protein>
<evidence type="ECO:0000313" key="2">
    <source>
        <dbReference type="Proteomes" id="UP000031668"/>
    </source>
</evidence>
<accession>A0A0C2JVH3</accession>
<evidence type="ECO:0000313" key="1">
    <source>
        <dbReference type="EMBL" id="KII73423.1"/>
    </source>
</evidence>
<dbReference type="AlphaFoldDB" id="A0A0C2JVH3"/>
<reference evidence="1 2" key="1">
    <citation type="journal article" date="2014" name="Genome Biol. Evol.">
        <title>The genome of the myxosporean Thelohanellus kitauei shows adaptations to nutrient acquisition within its fish host.</title>
        <authorList>
            <person name="Yang Y."/>
            <person name="Xiong J."/>
            <person name="Zhou Z."/>
            <person name="Huo F."/>
            <person name="Miao W."/>
            <person name="Ran C."/>
            <person name="Liu Y."/>
            <person name="Zhang J."/>
            <person name="Feng J."/>
            <person name="Wang M."/>
            <person name="Wang M."/>
            <person name="Wang L."/>
            <person name="Yao B."/>
        </authorList>
    </citation>
    <scope>NUCLEOTIDE SEQUENCE [LARGE SCALE GENOMIC DNA]</scope>
    <source>
        <strain evidence="1">Wuqing</strain>
    </source>
</reference>